<protein>
    <submittedName>
        <fullName evidence="2">Glycosyl transferase, group 1 family protein</fullName>
    </submittedName>
</protein>
<dbReference type="Gene3D" id="3.40.50.2000">
    <property type="entry name" value="Glycogen Phosphorylase B"/>
    <property type="match status" value="2"/>
</dbReference>
<evidence type="ECO:0000313" key="3">
    <source>
        <dbReference type="Proteomes" id="UP000050934"/>
    </source>
</evidence>
<gene>
    <name evidence="2" type="ORF">IV45_GL000808</name>
</gene>
<dbReference type="AlphaFoldDB" id="A0A0R2I900"/>
<dbReference type="InterPro" id="IPR050194">
    <property type="entry name" value="Glycosyltransferase_grp1"/>
</dbReference>
<dbReference type="PANTHER" id="PTHR45947:SF3">
    <property type="entry name" value="SULFOQUINOVOSYL TRANSFERASE SQD2"/>
    <property type="match status" value="1"/>
</dbReference>
<feature type="domain" description="Glycosyl transferase family 1" evidence="1">
    <location>
        <begin position="182"/>
        <end position="330"/>
    </location>
</feature>
<accession>A0A0R2I900</accession>
<name>A0A0R2I900_9LACO</name>
<dbReference type="PATRIC" id="fig|396268.3.peg.819"/>
<sequence length="373" mass="43042">MIDHKIKVLFLVGNLRPANGVTSFAMTYFRNINHDKIKIDFALLNDVKTPYYKEILDAGSKIFILPSIKQINKHLKKCEQILEENNYDIIHDNLLISSIPMMFTAYKDKVPVRILQSHNTELSSVKWKEKRNRILLPLLKGLSNAYFACGKDAGKAMFGKSHFKVIPNAISFTNSFFDNQVREHIREKYNCKDKIIIGTVGRLSLQKNPFFAIKVIKHLVEKNSNIQYWWIGSGELDKQVQAYIDDNHLNKYIKLFGSRNDVSSLYQAMDVFFLPSLFEGLPITAIEAQASGLPCVISDSVTKELVYTNLVKFLSLKESTTAWENGLIKQSNRKINREKYQNSLMKSPFYSPNAATRLSNYYRELIKGFFRER</sequence>
<keyword evidence="3" id="KW-1185">Reference proteome</keyword>
<dbReference type="InterPro" id="IPR001296">
    <property type="entry name" value="Glyco_trans_1"/>
</dbReference>
<dbReference type="Proteomes" id="UP000050934">
    <property type="component" value="Unassembled WGS sequence"/>
</dbReference>
<proteinExistence type="predicted"/>
<organism evidence="2 3">
    <name type="scientific">Limosilactobacillus secaliphilus</name>
    <dbReference type="NCBI Taxonomy" id="396268"/>
    <lineage>
        <taxon>Bacteria</taxon>
        <taxon>Bacillati</taxon>
        <taxon>Bacillota</taxon>
        <taxon>Bacilli</taxon>
        <taxon>Lactobacillales</taxon>
        <taxon>Lactobacillaceae</taxon>
        <taxon>Limosilactobacillus</taxon>
    </lineage>
</organism>
<evidence type="ECO:0000259" key="1">
    <source>
        <dbReference type="Pfam" id="PF00534"/>
    </source>
</evidence>
<evidence type="ECO:0000313" key="2">
    <source>
        <dbReference type="EMBL" id="KRN58362.1"/>
    </source>
</evidence>
<dbReference type="Pfam" id="PF00534">
    <property type="entry name" value="Glycos_transf_1"/>
    <property type="match status" value="1"/>
</dbReference>
<dbReference type="RefSeq" id="WP_057741625.1">
    <property type="nucleotide sequence ID" value="NZ_JQBW01000010.1"/>
</dbReference>
<dbReference type="GO" id="GO:0016757">
    <property type="term" value="F:glycosyltransferase activity"/>
    <property type="evidence" value="ECO:0007669"/>
    <property type="project" value="InterPro"/>
</dbReference>
<dbReference type="OrthoDB" id="9804196at2"/>
<dbReference type="STRING" id="396268.IV45_GL000808"/>
<dbReference type="SUPFAM" id="SSF53756">
    <property type="entry name" value="UDP-Glycosyltransferase/glycogen phosphorylase"/>
    <property type="match status" value="1"/>
</dbReference>
<dbReference type="EMBL" id="JQBW01000010">
    <property type="protein sequence ID" value="KRN58362.1"/>
    <property type="molecule type" value="Genomic_DNA"/>
</dbReference>
<dbReference type="PANTHER" id="PTHR45947">
    <property type="entry name" value="SULFOQUINOVOSYL TRANSFERASE SQD2"/>
    <property type="match status" value="1"/>
</dbReference>
<keyword evidence="2" id="KW-0808">Transferase</keyword>
<reference evidence="2 3" key="1">
    <citation type="journal article" date="2015" name="Genome Announc.">
        <title>Expanding the biotechnology potential of lactobacilli through comparative genomics of 213 strains and associated genera.</title>
        <authorList>
            <person name="Sun Z."/>
            <person name="Harris H.M."/>
            <person name="McCann A."/>
            <person name="Guo C."/>
            <person name="Argimon S."/>
            <person name="Zhang W."/>
            <person name="Yang X."/>
            <person name="Jeffery I.B."/>
            <person name="Cooney J.C."/>
            <person name="Kagawa T.F."/>
            <person name="Liu W."/>
            <person name="Song Y."/>
            <person name="Salvetti E."/>
            <person name="Wrobel A."/>
            <person name="Rasinkangas P."/>
            <person name="Parkhill J."/>
            <person name="Rea M.C."/>
            <person name="O'Sullivan O."/>
            <person name="Ritari J."/>
            <person name="Douillard F.P."/>
            <person name="Paul Ross R."/>
            <person name="Yang R."/>
            <person name="Briner A.E."/>
            <person name="Felis G.E."/>
            <person name="de Vos W.M."/>
            <person name="Barrangou R."/>
            <person name="Klaenhammer T.R."/>
            <person name="Caufield P.W."/>
            <person name="Cui Y."/>
            <person name="Zhang H."/>
            <person name="O'Toole P.W."/>
        </authorList>
    </citation>
    <scope>NUCLEOTIDE SEQUENCE [LARGE SCALE GENOMIC DNA]</scope>
    <source>
        <strain evidence="2 3">DSM 17896</strain>
    </source>
</reference>
<comment type="caution">
    <text evidence="2">The sequence shown here is derived from an EMBL/GenBank/DDBJ whole genome shotgun (WGS) entry which is preliminary data.</text>
</comment>